<organism evidence="2 3">
    <name type="scientific">Effrenium voratum</name>
    <dbReference type="NCBI Taxonomy" id="2562239"/>
    <lineage>
        <taxon>Eukaryota</taxon>
        <taxon>Sar</taxon>
        <taxon>Alveolata</taxon>
        <taxon>Dinophyceae</taxon>
        <taxon>Suessiales</taxon>
        <taxon>Symbiodiniaceae</taxon>
        <taxon>Effrenium</taxon>
    </lineage>
</organism>
<name>A0AA36J3R1_9DINO</name>
<reference evidence="2" key="1">
    <citation type="submission" date="2023-08" db="EMBL/GenBank/DDBJ databases">
        <authorList>
            <person name="Chen Y."/>
            <person name="Shah S."/>
            <person name="Dougan E. K."/>
            <person name="Thang M."/>
            <person name="Chan C."/>
        </authorList>
    </citation>
    <scope>NUCLEOTIDE SEQUENCE</scope>
</reference>
<dbReference type="Proteomes" id="UP001178507">
    <property type="component" value="Unassembled WGS sequence"/>
</dbReference>
<accession>A0AA36J3R1</accession>
<feature type="region of interest" description="Disordered" evidence="1">
    <location>
        <begin position="477"/>
        <end position="508"/>
    </location>
</feature>
<gene>
    <name evidence="2" type="ORF">EVOR1521_LOCUS22670</name>
</gene>
<dbReference type="EMBL" id="CAUJNA010003322">
    <property type="protein sequence ID" value="CAJ1399063.1"/>
    <property type="molecule type" value="Genomic_DNA"/>
</dbReference>
<protein>
    <submittedName>
        <fullName evidence="2">Uncharacterized protein</fullName>
    </submittedName>
</protein>
<keyword evidence="3" id="KW-1185">Reference proteome</keyword>
<sequence>MKHLGTGFELEPANLVLAREAVRLINTIASTEVSCLRFSKDTAIQKSALEAMVLGLVPMPTIKAIVMLLLYDMQVNAGSMHGKSITKDLALRTIRWQDLHGLCSETLAQLLYLAPSIRYEALELMHQHKVLGQKQLHTSFISALLDRSEIKRLRFAFELLLPELEGHHGEKVLQLAWAEMPEEGTRNFFAVALGFVRTGGARLLALTNKRLIILGQSRHGAAKRPCGLCPPESFCPIGPAISKSYSYSEFTRIYSSSDEQLLILGRLEKSMTDVNEKFDVIIFHQSDSQKEFKERLMTLSGLDPSMRTKIQQEMLVNKTAKSKTASRIARTTWAFREVDEGERLSLFVLTELNFFEFQVNFSLWIPNSVDQEKAYVSDNEYEGGESDDDLHQTAGAQSALGFTAAMAAAEKRAKATKFMHERRALEEPILTERASERQSRRYQAPPNEWLLDGIRTGAKTASDTLWKHLSEGEINQITKDRSKAREATEQRLYELPGASREVELKHMQ</sequence>
<evidence type="ECO:0000313" key="2">
    <source>
        <dbReference type="EMBL" id="CAJ1399063.1"/>
    </source>
</evidence>
<comment type="caution">
    <text evidence="2">The sequence shown here is derived from an EMBL/GenBank/DDBJ whole genome shotgun (WGS) entry which is preliminary data.</text>
</comment>
<evidence type="ECO:0000313" key="3">
    <source>
        <dbReference type="Proteomes" id="UP001178507"/>
    </source>
</evidence>
<feature type="compositionally biased region" description="Basic and acidic residues" evidence="1">
    <location>
        <begin position="478"/>
        <end position="492"/>
    </location>
</feature>
<proteinExistence type="predicted"/>
<evidence type="ECO:0000256" key="1">
    <source>
        <dbReference type="SAM" id="MobiDB-lite"/>
    </source>
</evidence>
<dbReference type="AlphaFoldDB" id="A0AA36J3R1"/>